<accession>A0ABR2T8X4</accession>
<organism evidence="1 2">
    <name type="scientific">Hibiscus sabdariffa</name>
    <name type="common">roselle</name>
    <dbReference type="NCBI Taxonomy" id="183260"/>
    <lineage>
        <taxon>Eukaryota</taxon>
        <taxon>Viridiplantae</taxon>
        <taxon>Streptophyta</taxon>
        <taxon>Embryophyta</taxon>
        <taxon>Tracheophyta</taxon>
        <taxon>Spermatophyta</taxon>
        <taxon>Magnoliopsida</taxon>
        <taxon>eudicotyledons</taxon>
        <taxon>Gunneridae</taxon>
        <taxon>Pentapetalae</taxon>
        <taxon>rosids</taxon>
        <taxon>malvids</taxon>
        <taxon>Malvales</taxon>
        <taxon>Malvaceae</taxon>
        <taxon>Malvoideae</taxon>
        <taxon>Hibiscus</taxon>
    </lineage>
</organism>
<evidence type="ECO:0000313" key="2">
    <source>
        <dbReference type="Proteomes" id="UP001396334"/>
    </source>
</evidence>
<name>A0ABR2T8X4_9ROSI</name>
<dbReference type="EMBL" id="JBBPBN010000007">
    <property type="protein sequence ID" value="KAK9033654.1"/>
    <property type="molecule type" value="Genomic_DNA"/>
</dbReference>
<evidence type="ECO:0008006" key="3">
    <source>
        <dbReference type="Google" id="ProtNLM"/>
    </source>
</evidence>
<evidence type="ECO:0000313" key="1">
    <source>
        <dbReference type="EMBL" id="KAK9033654.1"/>
    </source>
</evidence>
<proteinExistence type="predicted"/>
<gene>
    <name evidence="1" type="ORF">V6N11_049840</name>
</gene>
<reference evidence="1 2" key="1">
    <citation type="journal article" date="2024" name="G3 (Bethesda)">
        <title>Genome assembly of Hibiscus sabdariffa L. provides insights into metabolisms of medicinal natural products.</title>
        <authorList>
            <person name="Kim T."/>
        </authorList>
    </citation>
    <scope>NUCLEOTIDE SEQUENCE [LARGE SCALE GENOMIC DNA]</scope>
    <source>
        <strain evidence="1">TK-2024</strain>
        <tissue evidence="1">Old leaves</tissue>
    </source>
</reference>
<protein>
    <recommendedName>
        <fullName evidence="3">CCHC-type domain-containing protein</fullName>
    </recommendedName>
</protein>
<keyword evidence="2" id="KW-1185">Reference proteome</keyword>
<sequence>MSEDALGLGFTETSEISAWLRLEWQAFSVNFDEQRVMKKVKIRSVVIEQHGVVSPGVLEQKPTESRSYATAVTGLSTDKPSARRLPFMDDIVVLDEYVLVDDSGPFTVIRFFDRVHDDIDQSSQNICFGCGTYGHAKELCGNPEYAGAVINNQSHCYFPLANKQVNKVSHEDLFGPWMVVEDRRRRNHRYENPGKCMTKGATGSRFDVLHDFPWEDVVVNVGITMEGVSEYHGPSVATQSPWGEHRVFKVFRLF</sequence>
<dbReference type="Proteomes" id="UP001396334">
    <property type="component" value="Unassembled WGS sequence"/>
</dbReference>
<comment type="caution">
    <text evidence="1">The sequence shown here is derived from an EMBL/GenBank/DDBJ whole genome shotgun (WGS) entry which is preliminary data.</text>
</comment>